<sequence>MALDSYNCELCIMQKRETKIRSAIFMEIIVLLAWSVWTTRNDWMFKNVDPLILSCYRKFASEFKDLLLRARARHQQQMEVWLQSL</sequence>
<proteinExistence type="predicted"/>
<reference evidence="2" key="1">
    <citation type="submission" date="2019-03" db="EMBL/GenBank/DDBJ databases">
        <title>WGS assembly of Setaria viridis.</title>
        <authorList>
            <person name="Huang P."/>
            <person name="Jenkins J."/>
            <person name="Grimwood J."/>
            <person name="Barry K."/>
            <person name="Healey A."/>
            <person name="Mamidi S."/>
            <person name="Sreedasyam A."/>
            <person name="Shu S."/>
            <person name="Feldman M."/>
            <person name="Wu J."/>
            <person name="Yu Y."/>
            <person name="Chen C."/>
            <person name="Johnson J."/>
            <person name="Rokhsar D."/>
            <person name="Baxter I."/>
            <person name="Schmutz J."/>
            <person name="Brutnell T."/>
            <person name="Kellogg E."/>
        </authorList>
    </citation>
    <scope>NUCLEOTIDE SEQUENCE [LARGE SCALE GENOMIC DNA]</scope>
</reference>
<organism evidence="2 3">
    <name type="scientific">Setaria viridis</name>
    <name type="common">Green bristlegrass</name>
    <name type="synonym">Setaria italica subsp. viridis</name>
    <dbReference type="NCBI Taxonomy" id="4556"/>
    <lineage>
        <taxon>Eukaryota</taxon>
        <taxon>Viridiplantae</taxon>
        <taxon>Streptophyta</taxon>
        <taxon>Embryophyta</taxon>
        <taxon>Tracheophyta</taxon>
        <taxon>Spermatophyta</taxon>
        <taxon>Magnoliopsida</taxon>
        <taxon>Liliopsida</taxon>
        <taxon>Poales</taxon>
        <taxon>Poaceae</taxon>
        <taxon>PACMAD clade</taxon>
        <taxon>Panicoideae</taxon>
        <taxon>Panicodae</taxon>
        <taxon>Paniceae</taxon>
        <taxon>Cenchrinae</taxon>
        <taxon>Setaria</taxon>
    </lineage>
</organism>
<evidence type="ECO:0000256" key="1">
    <source>
        <dbReference type="SAM" id="Phobius"/>
    </source>
</evidence>
<evidence type="ECO:0000313" key="3">
    <source>
        <dbReference type="Proteomes" id="UP000298652"/>
    </source>
</evidence>
<protein>
    <submittedName>
        <fullName evidence="2">Uncharacterized protein</fullName>
    </submittedName>
</protein>
<keyword evidence="1" id="KW-0812">Transmembrane</keyword>
<gene>
    <name evidence="2" type="ORF">SEVIR_6G141000v2</name>
</gene>
<keyword evidence="1" id="KW-0472">Membrane</keyword>
<dbReference type="Proteomes" id="UP000298652">
    <property type="component" value="Chromosome 6"/>
</dbReference>
<keyword evidence="1" id="KW-1133">Transmembrane helix</keyword>
<accession>A0A4U6U3M3</accession>
<evidence type="ECO:0000313" key="2">
    <source>
        <dbReference type="EMBL" id="TKW10118.1"/>
    </source>
</evidence>
<keyword evidence="3" id="KW-1185">Reference proteome</keyword>
<dbReference type="AlphaFoldDB" id="A0A4U6U3M3"/>
<dbReference type="EMBL" id="CM016557">
    <property type="protein sequence ID" value="TKW10118.1"/>
    <property type="molecule type" value="Genomic_DNA"/>
</dbReference>
<dbReference type="Gramene" id="TKW10118">
    <property type="protein sequence ID" value="TKW10118"/>
    <property type="gene ID" value="SEVIR_6G141000v2"/>
</dbReference>
<feature type="transmembrane region" description="Helical" evidence="1">
    <location>
        <begin position="20"/>
        <end position="37"/>
    </location>
</feature>
<name>A0A4U6U3M3_SETVI</name>